<feature type="transmembrane region" description="Helical" evidence="1">
    <location>
        <begin position="158"/>
        <end position="176"/>
    </location>
</feature>
<keyword evidence="1" id="KW-0472">Membrane</keyword>
<reference evidence="2 3" key="1">
    <citation type="submission" date="2015-07" db="EMBL/GenBank/DDBJ databases">
        <title>Genome sequencing of Kibdelosporangium phytohabitans.</title>
        <authorList>
            <person name="Qin S."/>
            <person name="Xing K."/>
        </authorList>
    </citation>
    <scope>NUCLEOTIDE SEQUENCE [LARGE SCALE GENOMIC DNA]</scope>
    <source>
        <strain evidence="2 3">KLBMP1111</strain>
    </source>
</reference>
<dbReference type="KEGG" id="kphy:AOZ06_31220"/>
<evidence type="ECO:0000313" key="2">
    <source>
        <dbReference type="EMBL" id="ALG10765.1"/>
    </source>
</evidence>
<name>A0A0N9I552_9PSEU</name>
<feature type="transmembrane region" description="Helical" evidence="1">
    <location>
        <begin position="94"/>
        <end position="114"/>
    </location>
</feature>
<dbReference type="Pfam" id="PF19752">
    <property type="entry name" value="DUF6239"/>
    <property type="match status" value="1"/>
</dbReference>
<keyword evidence="3" id="KW-1185">Reference proteome</keyword>
<organism evidence="2 3">
    <name type="scientific">Kibdelosporangium phytohabitans</name>
    <dbReference type="NCBI Taxonomy" id="860235"/>
    <lineage>
        <taxon>Bacteria</taxon>
        <taxon>Bacillati</taxon>
        <taxon>Actinomycetota</taxon>
        <taxon>Actinomycetes</taxon>
        <taxon>Pseudonocardiales</taxon>
        <taxon>Pseudonocardiaceae</taxon>
        <taxon>Kibdelosporangium</taxon>
    </lineage>
</organism>
<gene>
    <name evidence="2" type="ORF">AOZ06_31220</name>
</gene>
<feature type="transmembrane region" description="Helical" evidence="1">
    <location>
        <begin position="70"/>
        <end position="88"/>
    </location>
</feature>
<sequence length="233" mass="23757">MFLRDGNRLTAGTGAVITALVTAYQGHDHVLTVPVSIGPLILRVALLTAVPAIAGFAVLRGFVPETGRAATAMVAASAVGAIVLELMLSAGLALPPQLVVLLLALSSAPLWLVLSRDERKAKVVAFGRACAPWIVVAAAVAAFVAFGRAWPVRPPSEPLMHTAIVFALTGLSWFTVCRPAGAGPARVALRVVATALALAALAGTAYAITARPLERAAGSPPAINATTAYNGSD</sequence>
<feature type="transmembrane region" description="Helical" evidence="1">
    <location>
        <begin position="188"/>
        <end position="208"/>
    </location>
</feature>
<accession>A0A0N9I552</accession>
<protein>
    <submittedName>
        <fullName evidence="2">Uncharacterized protein</fullName>
    </submittedName>
</protein>
<evidence type="ECO:0000313" key="3">
    <source>
        <dbReference type="Proteomes" id="UP000063699"/>
    </source>
</evidence>
<dbReference type="InterPro" id="IPR046206">
    <property type="entry name" value="DUF6239"/>
</dbReference>
<evidence type="ECO:0000256" key="1">
    <source>
        <dbReference type="SAM" id="Phobius"/>
    </source>
</evidence>
<dbReference type="EMBL" id="CP012752">
    <property type="protein sequence ID" value="ALG10765.1"/>
    <property type="molecule type" value="Genomic_DNA"/>
</dbReference>
<feature type="transmembrane region" description="Helical" evidence="1">
    <location>
        <begin position="41"/>
        <end position="63"/>
    </location>
</feature>
<dbReference type="AlphaFoldDB" id="A0A0N9I552"/>
<proteinExistence type="predicted"/>
<keyword evidence="1" id="KW-1133">Transmembrane helix</keyword>
<dbReference type="STRING" id="860235.AOZ06_31220"/>
<keyword evidence="1" id="KW-0812">Transmembrane</keyword>
<dbReference type="Proteomes" id="UP000063699">
    <property type="component" value="Chromosome"/>
</dbReference>
<feature type="transmembrane region" description="Helical" evidence="1">
    <location>
        <begin position="126"/>
        <end position="146"/>
    </location>
</feature>